<dbReference type="EMBL" id="UOFN01000038">
    <property type="protein sequence ID" value="VAW74618.1"/>
    <property type="molecule type" value="Genomic_DNA"/>
</dbReference>
<feature type="region of interest" description="Disordered" evidence="1">
    <location>
        <begin position="295"/>
        <end position="316"/>
    </location>
</feature>
<feature type="domain" description="Mce/MlaD" evidence="3">
    <location>
        <begin position="39"/>
        <end position="115"/>
    </location>
</feature>
<name>A0A3B0Y1U4_9ZZZZ</name>
<evidence type="ECO:0000313" key="4">
    <source>
        <dbReference type="EMBL" id="VAW74618.1"/>
    </source>
</evidence>
<feature type="transmembrane region" description="Helical" evidence="2">
    <location>
        <begin position="6"/>
        <end position="27"/>
    </location>
</feature>
<proteinExistence type="predicted"/>
<dbReference type="PANTHER" id="PTHR33371">
    <property type="entry name" value="INTERMEMBRANE PHOSPHOLIPID TRANSPORT SYSTEM BINDING PROTEIN MLAD-RELATED"/>
    <property type="match status" value="1"/>
</dbReference>
<evidence type="ECO:0000256" key="2">
    <source>
        <dbReference type="SAM" id="Phobius"/>
    </source>
</evidence>
<keyword evidence="2" id="KW-0472">Membrane</keyword>
<evidence type="ECO:0000256" key="1">
    <source>
        <dbReference type="SAM" id="MobiDB-lite"/>
    </source>
</evidence>
<dbReference type="InterPro" id="IPR052336">
    <property type="entry name" value="MlaD_Phospholipid_Transporter"/>
</dbReference>
<dbReference type="PANTHER" id="PTHR33371:SF4">
    <property type="entry name" value="INTERMEMBRANE PHOSPHOLIPID TRANSPORT SYSTEM BINDING PROTEIN MLAD"/>
    <property type="match status" value="1"/>
</dbReference>
<dbReference type="InterPro" id="IPR003399">
    <property type="entry name" value="Mce/MlaD"/>
</dbReference>
<organism evidence="4">
    <name type="scientific">hydrothermal vent metagenome</name>
    <dbReference type="NCBI Taxonomy" id="652676"/>
    <lineage>
        <taxon>unclassified sequences</taxon>
        <taxon>metagenomes</taxon>
        <taxon>ecological metagenomes</taxon>
    </lineage>
</organism>
<reference evidence="4" key="1">
    <citation type="submission" date="2018-06" db="EMBL/GenBank/DDBJ databases">
        <authorList>
            <person name="Zhirakovskaya E."/>
        </authorList>
    </citation>
    <scope>NUCLEOTIDE SEQUENCE</scope>
</reference>
<evidence type="ECO:0000259" key="3">
    <source>
        <dbReference type="Pfam" id="PF02470"/>
    </source>
</evidence>
<protein>
    <recommendedName>
        <fullName evidence="3">Mce/MlaD domain-containing protein</fullName>
    </recommendedName>
</protein>
<gene>
    <name evidence="4" type="ORF">MNBD_GAMMA15-2157</name>
</gene>
<dbReference type="Pfam" id="PF02470">
    <property type="entry name" value="MlaD"/>
    <property type="match status" value="1"/>
</dbReference>
<keyword evidence="2" id="KW-0812">Transmembrane</keyword>
<sequence>MKRENINYFAVGLFVLAGLGVLFWTLLRISSGTGERDVYYTQYRNVAGLSDGTLVTYEGYVFGQVASIEPTRNEDGISYRVALEVSEGWKIPADSVARIYSEGLLADTVVNISEGSMAEFLAPGDSINGEQGIDLFAVIGEVAGDFGDLSENTIRPLIESLNQTVQQVGGVLESRVPVILTDVEHLVDKLDESATHLSGILDDEGAHKVKRILSNVDLAAQDLSELTSGLSEVKRDAQSLMTKLDGLVSEGGPDVRQAVADLRHILDQISRYSTGILQNMDDASRNMNEFSRQIRENPGRLLGGSAPQDKEVQRDR</sequence>
<dbReference type="AlphaFoldDB" id="A0A3B0Y1U4"/>
<accession>A0A3B0Y1U4</accession>
<keyword evidence="2" id="KW-1133">Transmembrane helix</keyword>